<comment type="caution">
    <text evidence="2">The sequence shown here is derived from an EMBL/GenBank/DDBJ whole genome shotgun (WGS) entry which is preliminary data.</text>
</comment>
<gene>
    <name evidence="2" type="ORF">CK620_04625</name>
</gene>
<keyword evidence="1" id="KW-1133">Transmembrane helix</keyword>
<reference evidence="2 3" key="1">
    <citation type="submission" date="2017-08" db="EMBL/GenBank/DDBJ databases">
        <title>WGS of Clinical strains of the CDC Group NO-1 linked to zoonotic infections in humans.</title>
        <authorList>
            <person name="Bernier A.-M."/>
            <person name="Bernard K."/>
        </authorList>
    </citation>
    <scope>NUCLEOTIDE SEQUENCE [LARGE SCALE GENOMIC DNA]</scope>
    <source>
        <strain evidence="2 3">NML03-0146</strain>
    </source>
</reference>
<dbReference type="AlphaFoldDB" id="A0A2A2ABR1"/>
<dbReference type="InterPro" id="IPR043130">
    <property type="entry name" value="CDP-OH_PTrfase_TM_dom"/>
</dbReference>
<dbReference type="GO" id="GO:0008654">
    <property type="term" value="P:phospholipid biosynthetic process"/>
    <property type="evidence" value="ECO:0007669"/>
    <property type="project" value="InterPro"/>
</dbReference>
<dbReference type="EMBL" id="NSJF01000002">
    <property type="protein sequence ID" value="PAT35192.1"/>
    <property type="molecule type" value="Genomic_DNA"/>
</dbReference>
<accession>A0A2A2ABR1</accession>
<evidence type="ECO:0000313" key="2">
    <source>
        <dbReference type="EMBL" id="PAT35192.1"/>
    </source>
</evidence>
<keyword evidence="1" id="KW-0812">Transmembrane</keyword>
<evidence type="ECO:0000313" key="3">
    <source>
        <dbReference type="Proteomes" id="UP000217999"/>
    </source>
</evidence>
<dbReference type="GO" id="GO:0016020">
    <property type="term" value="C:membrane"/>
    <property type="evidence" value="ECO:0007669"/>
    <property type="project" value="InterPro"/>
</dbReference>
<keyword evidence="1" id="KW-0472">Membrane</keyword>
<dbReference type="Gene3D" id="1.20.120.1760">
    <property type="match status" value="1"/>
</dbReference>
<dbReference type="Proteomes" id="UP000217999">
    <property type="component" value="Unassembled WGS sequence"/>
</dbReference>
<proteinExistence type="predicted"/>
<feature type="transmembrane region" description="Helical" evidence="1">
    <location>
        <begin position="120"/>
        <end position="142"/>
    </location>
</feature>
<dbReference type="InterPro" id="IPR000462">
    <property type="entry name" value="CDP-OH_P_trans"/>
</dbReference>
<sequence length="210" mass="22161">MISIYQLKPKFQNLLRPMVARLHNAGVSANQVTLLAAAVSVLLGLALALNPGRSGWFALLPLWMFLRMALNAIDGMLAREFGHQSALGAYLNELCDVLADAALFLPFALLPGVAGTPAALLVYLVVLGAAVVELAGVLGLMVGASRRYDGPMGKSDRAFVFGALALLVALGWWSATWVSVILAVVLALLIWTGVNRVRNGLAEAAQRAAS</sequence>
<dbReference type="GO" id="GO:0016780">
    <property type="term" value="F:phosphotransferase activity, for other substituted phosphate groups"/>
    <property type="evidence" value="ECO:0007669"/>
    <property type="project" value="InterPro"/>
</dbReference>
<name>A0A2A2ABR1_9BURK</name>
<protein>
    <submittedName>
        <fullName evidence="2">CDP-alcohol phosphatidyltransferase</fullName>
    </submittedName>
</protein>
<dbReference type="RefSeq" id="WP_095549317.1">
    <property type="nucleotide sequence ID" value="NZ_NSJF01000002.1"/>
</dbReference>
<organism evidence="2 3">
    <name type="scientific">Vandammella animalimorsus</name>
    <dbReference type="NCBI Taxonomy" id="2029117"/>
    <lineage>
        <taxon>Bacteria</taxon>
        <taxon>Pseudomonadati</taxon>
        <taxon>Pseudomonadota</taxon>
        <taxon>Betaproteobacteria</taxon>
        <taxon>Burkholderiales</taxon>
        <taxon>Comamonadaceae</taxon>
        <taxon>Vandammella</taxon>
    </lineage>
</organism>
<keyword evidence="2" id="KW-0808">Transferase</keyword>
<feature type="transmembrane region" description="Helical" evidence="1">
    <location>
        <begin position="94"/>
        <end position="114"/>
    </location>
</feature>
<feature type="transmembrane region" description="Helical" evidence="1">
    <location>
        <begin position="163"/>
        <end position="191"/>
    </location>
</feature>
<feature type="transmembrane region" description="Helical" evidence="1">
    <location>
        <begin position="55"/>
        <end position="73"/>
    </location>
</feature>
<evidence type="ECO:0000256" key="1">
    <source>
        <dbReference type="SAM" id="Phobius"/>
    </source>
</evidence>
<dbReference type="Pfam" id="PF01066">
    <property type="entry name" value="CDP-OH_P_transf"/>
    <property type="match status" value="1"/>
</dbReference>
<feature type="transmembrane region" description="Helical" evidence="1">
    <location>
        <begin position="32"/>
        <end position="49"/>
    </location>
</feature>